<evidence type="ECO:0000313" key="2">
    <source>
        <dbReference type="EMBL" id="MCM2678664.1"/>
    </source>
</evidence>
<feature type="transmembrane region" description="Helical" evidence="1">
    <location>
        <begin position="92"/>
        <end position="109"/>
    </location>
</feature>
<dbReference type="EMBL" id="JAMQGP010000001">
    <property type="protein sequence ID" value="MCM2678664.1"/>
    <property type="molecule type" value="Genomic_DNA"/>
</dbReference>
<gene>
    <name evidence="2" type="ORF">NAF29_03130</name>
</gene>
<dbReference type="Proteomes" id="UP001165393">
    <property type="component" value="Unassembled WGS sequence"/>
</dbReference>
<comment type="caution">
    <text evidence="2">The sequence shown here is derived from an EMBL/GenBank/DDBJ whole genome shotgun (WGS) entry which is preliminary data.</text>
</comment>
<keyword evidence="3" id="KW-1185">Reference proteome</keyword>
<evidence type="ECO:0000256" key="1">
    <source>
        <dbReference type="SAM" id="Phobius"/>
    </source>
</evidence>
<keyword evidence="1" id="KW-1133">Transmembrane helix</keyword>
<name>A0AA41W4B4_9GAMM</name>
<protein>
    <submittedName>
        <fullName evidence="2">DUF2721 domain-containing protein</fullName>
    </submittedName>
</protein>
<keyword evidence="1" id="KW-0472">Membrane</keyword>
<dbReference type="InterPro" id="IPR021279">
    <property type="entry name" value="DUF2721"/>
</dbReference>
<dbReference type="AlphaFoldDB" id="A0AA41W4B4"/>
<dbReference type="Pfam" id="PF11026">
    <property type="entry name" value="DUF2721"/>
    <property type="match status" value="1"/>
</dbReference>
<organism evidence="2 3">
    <name type="scientific">Echinimonas agarilytica</name>
    <dbReference type="NCBI Taxonomy" id="1215918"/>
    <lineage>
        <taxon>Bacteria</taxon>
        <taxon>Pseudomonadati</taxon>
        <taxon>Pseudomonadota</taxon>
        <taxon>Gammaproteobacteria</taxon>
        <taxon>Alteromonadales</taxon>
        <taxon>Echinimonadaceae</taxon>
        <taxon>Echinimonas</taxon>
    </lineage>
</organism>
<accession>A0AA41W4B4</accession>
<evidence type="ECO:0000313" key="3">
    <source>
        <dbReference type="Proteomes" id="UP001165393"/>
    </source>
</evidence>
<sequence>MMDLSISTPALLFPAVSLLLLAYTNRFLTLATVIRAFSEADMSDERIIRQIDNFRKRIELIKRMQAYAVTSFFLCVICMFCLHLGYSHVGSIIFAVSLVLLAYSLLLSVREIRISAEALNIHLEDIQRECTQHKMSK</sequence>
<proteinExistence type="predicted"/>
<reference evidence="2 3" key="1">
    <citation type="journal article" date="2013" name="Antonie Van Leeuwenhoek">
        <title>Echinimonas agarilytica gen. nov., sp. nov., a new gammaproteobacterium isolated from the sea urchin Strongylocentrotus intermedius.</title>
        <authorList>
            <person name="Nedashkovskaya O.I."/>
            <person name="Stenkova A.M."/>
            <person name="Zhukova N.V."/>
            <person name="Van Trappen S."/>
            <person name="Lee J.S."/>
            <person name="Kim S.B."/>
        </authorList>
    </citation>
    <scope>NUCLEOTIDE SEQUENCE [LARGE SCALE GENOMIC DNA]</scope>
    <source>
        <strain evidence="2 3">KMM 6351</strain>
    </source>
</reference>
<feature type="transmembrane region" description="Helical" evidence="1">
    <location>
        <begin position="66"/>
        <end position="86"/>
    </location>
</feature>
<keyword evidence="1" id="KW-0812">Transmembrane</keyword>